<dbReference type="Pfam" id="PF01381">
    <property type="entry name" value="HTH_3"/>
    <property type="match status" value="1"/>
</dbReference>
<dbReference type="PROSITE" id="PS50943">
    <property type="entry name" value="HTH_CROC1"/>
    <property type="match status" value="1"/>
</dbReference>
<dbReference type="SMART" id="SM00530">
    <property type="entry name" value="HTH_XRE"/>
    <property type="match status" value="1"/>
</dbReference>
<evidence type="ECO:0000313" key="2">
    <source>
        <dbReference type="EMBL" id="EIT71872.1"/>
    </source>
</evidence>
<evidence type="ECO:0000259" key="1">
    <source>
        <dbReference type="PROSITE" id="PS50943"/>
    </source>
</evidence>
<keyword evidence="3" id="KW-1185">Reference proteome</keyword>
<name>I7ZJC3_9GAMM</name>
<accession>I7ZJC3</accession>
<proteinExistence type="predicted"/>
<dbReference type="RefSeq" id="WP_007184958.1">
    <property type="nucleotide sequence ID" value="NZ_AKGD01000001.1"/>
</dbReference>
<dbReference type="EMBL" id="AKGD01000001">
    <property type="protein sequence ID" value="EIT71872.1"/>
    <property type="molecule type" value="Genomic_DNA"/>
</dbReference>
<dbReference type="Proteomes" id="UP000003704">
    <property type="component" value="Unassembled WGS sequence"/>
</dbReference>
<gene>
    <name evidence="2" type="ORF">WQQ_20090</name>
</gene>
<dbReference type="SUPFAM" id="SSF47413">
    <property type="entry name" value="lambda repressor-like DNA-binding domains"/>
    <property type="match status" value="1"/>
</dbReference>
<dbReference type="AlphaFoldDB" id="I7ZJC3"/>
<comment type="caution">
    <text evidence="2">The sequence shown here is derived from an EMBL/GenBank/DDBJ whole genome shotgun (WGS) entry which is preliminary data.</text>
</comment>
<reference evidence="2 3" key="1">
    <citation type="journal article" date="2012" name="J. Bacteriol.">
        <title>Genome Sequence of n-Alkane-Degrading Hydrocarboniphaga effusa Strain AP103T (ATCC BAA-332T).</title>
        <authorList>
            <person name="Chang H.K."/>
            <person name="Zylstra G.J."/>
            <person name="Chae J.C."/>
        </authorList>
    </citation>
    <scope>NUCLEOTIDE SEQUENCE [LARGE SCALE GENOMIC DNA]</scope>
    <source>
        <strain evidence="2 3">AP103</strain>
    </source>
</reference>
<dbReference type="GO" id="GO:0003677">
    <property type="term" value="F:DNA binding"/>
    <property type="evidence" value="ECO:0007669"/>
    <property type="project" value="InterPro"/>
</dbReference>
<organism evidence="2 3">
    <name type="scientific">Hydrocarboniphaga effusa AP103</name>
    <dbReference type="NCBI Taxonomy" id="1172194"/>
    <lineage>
        <taxon>Bacteria</taxon>
        <taxon>Pseudomonadati</taxon>
        <taxon>Pseudomonadota</taxon>
        <taxon>Gammaproteobacteria</taxon>
        <taxon>Nevskiales</taxon>
        <taxon>Nevskiaceae</taxon>
        <taxon>Hydrocarboniphaga</taxon>
    </lineage>
</organism>
<protein>
    <recommendedName>
        <fullName evidence="1">HTH cro/C1-type domain-containing protein</fullName>
    </recommendedName>
</protein>
<dbReference type="InterPro" id="IPR001387">
    <property type="entry name" value="Cro/C1-type_HTH"/>
</dbReference>
<dbReference type="Gene3D" id="1.10.260.40">
    <property type="entry name" value="lambda repressor-like DNA-binding domains"/>
    <property type="match status" value="1"/>
</dbReference>
<evidence type="ECO:0000313" key="3">
    <source>
        <dbReference type="Proteomes" id="UP000003704"/>
    </source>
</evidence>
<feature type="domain" description="HTH cro/C1-type" evidence="1">
    <location>
        <begin position="2"/>
        <end position="56"/>
    </location>
</feature>
<dbReference type="InterPro" id="IPR010982">
    <property type="entry name" value="Lambda_DNA-bd_dom_sf"/>
</dbReference>
<sequence>MLIERRESSGVTQVELAERIGTSQSMLSKLERGVVRADLADLLNYLDGVGHDPRVFVDEFIEKIGWPKPQRRSNKK</sequence>
<dbReference type="CDD" id="cd00093">
    <property type="entry name" value="HTH_XRE"/>
    <property type="match status" value="1"/>
</dbReference>